<sequence>MPSKRLEDSPKNSRSSCAKVGSNKSLIGTPNSSRLGDDVRENGIIHPQTSESHNNNSTQGDQETDVGSVSSCKKRAYYKYNFGQKRWSKMLLKIEVPVDVGRIVGEDSQHFITEVGYVVRKHALMNVEKWPKLDEAHKEDLYKMALAKTLQNSQMMSITWTHFFELVIEYGLNTSILPAEQYNKLLIMDSLWFSA</sequence>
<gene>
    <name evidence="2" type="ORF">AXF42_Ash005840</name>
</gene>
<dbReference type="EMBL" id="KZ451895">
    <property type="protein sequence ID" value="PKA65506.1"/>
    <property type="molecule type" value="Genomic_DNA"/>
</dbReference>
<name>A0A2I0BCK6_9ASPA</name>
<proteinExistence type="predicted"/>
<feature type="region of interest" description="Disordered" evidence="1">
    <location>
        <begin position="1"/>
        <end position="67"/>
    </location>
</feature>
<dbReference type="Proteomes" id="UP000236161">
    <property type="component" value="Unassembled WGS sequence"/>
</dbReference>
<dbReference type="AlphaFoldDB" id="A0A2I0BCK6"/>
<protein>
    <submittedName>
        <fullName evidence="2">Uncharacterized protein</fullName>
    </submittedName>
</protein>
<dbReference type="OrthoDB" id="1292058at2759"/>
<organism evidence="2 3">
    <name type="scientific">Apostasia shenzhenica</name>
    <dbReference type="NCBI Taxonomy" id="1088818"/>
    <lineage>
        <taxon>Eukaryota</taxon>
        <taxon>Viridiplantae</taxon>
        <taxon>Streptophyta</taxon>
        <taxon>Embryophyta</taxon>
        <taxon>Tracheophyta</taxon>
        <taxon>Spermatophyta</taxon>
        <taxon>Magnoliopsida</taxon>
        <taxon>Liliopsida</taxon>
        <taxon>Asparagales</taxon>
        <taxon>Orchidaceae</taxon>
        <taxon>Apostasioideae</taxon>
        <taxon>Apostasia</taxon>
    </lineage>
</organism>
<feature type="compositionally biased region" description="Polar residues" evidence="1">
    <location>
        <begin position="47"/>
        <end position="67"/>
    </location>
</feature>
<feature type="compositionally biased region" description="Polar residues" evidence="1">
    <location>
        <begin position="12"/>
        <end position="34"/>
    </location>
</feature>
<evidence type="ECO:0000256" key="1">
    <source>
        <dbReference type="SAM" id="MobiDB-lite"/>
    </source>
</evidence>
<reference evidence="2 3" key="1">
    <citation type="journal article" date="2017" name="Nature">
        <title>The Apostasia genome and the evolution of orchids.</title>
        <authorList>
            <person name="Zhang G.Q."/>
            <person name="Liu K.W."/>
            <person name="Li Z."/>
            <person name="Lohaus R."/>
            <person name="Hsiao Y.Y."/>
            <person name="Niu S.C."/>
            <person name="Wang J.Y."/>
            <person name="Lin Y.C."/>
            <person name="Xu Q."/>
            <person name="Chen L.J."/>
            <person name="Yoshida K."/>
            <person name="Fujiwara S."/>
            <person name="Wang Z.W."/>
            <person name="Zhang Y.Q."/>
            <person name="Mitsuda N."/>
            <person name="Wang M."/>
            <person name="Liu G.H."/>
            <person name="Pecoraro L."/>
            <person name="Huang H.X."/>
            <person name="Xiao X.J."/>
            <person name="Lin M."/>
            <person name="Wu X.Y."/>
            <person name="Wu W.L."/>
            <person name="Chen Y.Y."/>
            <person name="Chang S.B."/>
            <person name="Sakamoto S."/>
            <person name="Ohme-Takagi M."/>
            <person name="Yagi M."/>
            <person name="Zeng S.J."/>
            <person name="Shen C.Y."/>
            <person name="Yeh C.M."/>
            <person name="Luo Y.B."/>
            <person name="Tsai W.C."/>
            <person name="Van de Peer Y."/>
            <person name="Liu Z.J."/>
        </authorList>
    </citation>
    <scope>NUCLEOTIDE SEQUENCE [LARGE SCALE GENOMIC DNA]</scope>
    <source>
        <strain evidence="3">cv. Shenzhen</strain>
        <tissue evidence="2">Stem</tissue>
    </source>
</reference>
<evidence type="ECO:0000313" key="2">
    <source>
        <dbReference type="EMBL" id="PKA65506.1"/>
    </source>
</evidence>
<feature type="compositionally biased region" description="Basic and acidic residues" evidence="1">
    <location>
        <begin position="1"/>
        <end position="11"/>
    </location>
</feature>
<accession>A0A2I0BCK6</accession>
<keyword evidence="3" id="KW-1185">Reference proteome</keyword>
<evidence type="ECO:0000313" key="3">
    <source>
        <dbReference type="Proteomes" id="UP000236161"/>
    </source>
</evidence>